<reference evidence="3" key="1">
    <citation type="submission" date="2016-10" db="EMBL/GenBank/DDBJ databases">
        <authorList>
            <person name="Varghese N."/>
            <person name="Submissions S."/>
        </authorList>
    </citation>
    <scope>NUCLEOTIDE SEQUENCE [LARGE SCALE GENOMIC DNA]</scope>
    <source>
        <strain evidence="3">DSM 11578</strain>
    </source>
</reference>
<keyword evidence="3" id="KW-1185">Reference proteome</keyword>
<evidence type="ECO:0000256" key="1">
    <source>
        <dbReference type="SAM" id="Phobius"/>
    </source>
</evidence>
<sequence>MLFKVIASYAMQGRWKAAATTALLSVLAIIFPPLNYLSSGVISLTTLRMGPREGVSVILSTLVVFALLAAFLVGQLWVAGLVLLTSWLPVYLVTLVLGYTRSFALSLLTASGLGILVVLMLHLFIPDTTAWWQQMLKPFIDNLSQQPSWQLNATQTEQVAIRLSGLMTGLVAAGVCLNAILGIIIGRAWQSELYNPGAFGAEFKQLKLGKAPAVLTAILMIMALTPVGGYVPWLIDCLPVMLVVFGVQGLAIVHAIVAIKQKSKAWLVTIYVLLVIMLPQIVMILASLGVLDQWFNLRDRSKKSGTGI</sequence>
<keyword evidence="1" id="KW-0472">Membrane</keyword>
<feature type="transmembrane region" description="Helical" evidence="1">
    <location>
        <begin position="78"/>
        <end position="97"/>
    </location>
</feature>
<feature type="transmembrane region" description="Helical" evidence="1">
    <location>
        <begin position="20"/>
        <end position="42"/>
    </location>
</feature>
<dbReference type="OrthoDB" id="5659946at2"/>
<proteinExistence type="predicted"/>
<evidence type="ECO:0000313" key="3">
    <source>
        <dbReference type="Proteomes" id="UP000198924"/>
    </source>
</evidence>
<gene>
    <name evidence="2" type="ORF">SAMN04488079_10844</name>
</gene>
<evidence type="ECO:0008006" key="4">
    <source>
        <dbReference type="Google" id="ProtNLM"/>
    </source>
</evidence>
<keyword evidence="1" id="KW-1133">Transmembrane helix</keyword>
<name>A0A1I3YHM6_9GAMM</name>
<keyword evidence="1" id="KW-0812">Transmembrane</keyword>
<feature type="transmembrane region" description="Helical" evidence="1">
    <location>
        <begin position="54"/>
        <end position="72"/>
    </location>
</feature>
<dbReference type="STRING" id="45496.SAMN04488079_10844"/>
<dbReference type="Proteomes" id="UP000198924">
    <property type="component" value="Unassembled WGS sequence"/>
</dbReference>
<dbReference type="RefSeq" id="WP_091713338.1">
    <property type="nucleotide sequence ID" value="NZ_FOSH01000008.1"/>
</dbReference>
<organism evidence="2 3">
    <name type="scientific">Methylophaga sulfidovorans</name>
    <dbReference type="NCBI Taxonomy" id="45496"/>
    <lineage>
        <taxon>Bacteria</taxon>
        <taxon>Pseudomonadati</taxon>
        <taxon>Pseudomonadota</taxon>
        <taxon>Gammaproteobacteria</taxon>
        <taxon>Thiotrichales</taxon>
        <taxon>Piscirickettsiaceae</taxon>
        <taxon>Methylophaga</taxon>
    </lineage>
</organism>
<dbReference type="EMBL" id="FOSH01000008">
    <property type="protein sequence ID" value="SFK30706.1"/>
    <property type="molecule type" value="Genomic_DNA"/>
</dbReference>
<protein>
    <recommendedName>
        <fullName evidence="4">DUF2232 domain-containing protein</fullName>
    </recommendedName>
</protein>
<feature type="transmembrane region" description="Helical" evidence="1">
    <location>
        <begin position="104"/>
        <end position="125"/>
    </location>
</feature>
<accession>A0A1I3YHM6</accession>
<feature type="transmembrane region" description="Helical" evidence="1">
    <location>
        <begin position="241"/>
        <end position="259"/>
    </location>
</feature>
<dbReference type="AlphaFoldDB" id="A0A1I3YHM6"/>
<evidence type="ECO:0000313" key="2">
    <source>
        <dbReference type="EMBL" id="SFK30706.1"/>
    </source>
</evidence>
<feature type="transmembrane region" description="Helical" evidence="1">
    <location>
        <begin position="213"/>
        <end position="235"/>
    </location>
</feature>
<feature type="transmembrane region" description="Helical" evidence="1">
    <location>
        <begin position="266"/>
        <end position="291"/>
    </location>
</feature>
<feature type="transmembrane region" description="Helical" evidence="1">
    <location>
        <begin position="159"/>
        <end position="185"/>
    </location>
</feature>